<dbReference type="Pfam" id="PF16184">
    <property type="entry name" value="Cadherin_3"/>
    <property type="match status" value="4"/>
</dbReference>
<keyword evidence="3" id="KW-0325">Glycoprotein</keyword>
<evidence type="ECO:0000256" key="1">
    <source>
        <dbReference type="ARBA" id="ARBA00022729"/>
    </source>
</evidence>
<evidence type="ECO:0000256" key="2">
    <source>
        <dbReference type="ARBA" id="ARBA00022737"/>
    </source>
</evidence>
<feature type="repeat" description="CSPG" evidence="4">
    <location>
        <begin position="289"/>
        <end position="378"/>
    </location>
</feature>
<dbReference type="CDD" id="cd00064">
    <property type="entry name" value="FU"/>
    <property type="match status" value="2"/>
</dbReference>
<dbReference type="Gene3D" id="2.10.220.10">
    <property type="entry name" value="Hormone Receptor, Insulin-like Growth Factor Receptor 1, Chain A, domain 2"/>
    <property type="match status" value="2"/>
</dbReference>
<dbReference type="InterPro" id="IPR039005">
    <property type="entry name" value="CSPG_rpt"/>
</dbReference>
<dbReference type="PANTHER" id="PTHR45739:SF1">
    <property type="entry name" value="EXTRACELLULAR MATRIX ORGANIZING PROTEIN FRAS1"/>
    <property type="match status" value="1"/>
</dbReference>
<name>A0AAE0UR35_9TELE</name>
<evidence type="ECO:0000256" key="3">
    <source>
        <dbReference type="ARBA" id="ARBA00023180"/>
    </source>
</evidence>
<dbReference type="InterPro" id="IPR051561">
    <property type="entry name" value="FRAS1_ECM"/>
</dbReference>
<proteinExistence type="predicted"/>
<comment type="caution">
    <text evidence="5">The sequence shown here is derived from an EMBL/GenBank/DDBJ whole genome shotgun (WGS) entry which is preliminary data.</text>
</comment>
<dbReference type="EMBL" id="JAUCMX010000021">
    <property type="protein sequence ID" value="KAK3514052.1"/>
    <property type="molecule type" value="Genomic_DNA"/>
</dbReference>
<dbReference type="PANTHER" id="PTHR45739">
    <property type="entry name" value="MATRIX PROTEIN, PUTATIVE-RELATED"/>
    <property type="match status" value="1"/>
</dbReference>
<dbReference type="InterPro" id="IPR006212">
    <property type="entry name" value="Furin_repeat"/>
</dbReference>
<dbReference type="Proteomes" id="UP001274896">
    <property type="component" value="Unassembled WGS sequence"/>
</dbReference>
<feature type="repeat" description="CSPG" evidence="4">
    <location>
        <begin position="534"/>
        <end position="630"/>
    </location>
</feature>
<dbReference type="AlphaFoldDB" id="A0AAE0UR35"/>
<accession>A0AAE0UR35</accession>
<keyword evidence="6" id="KW-1185">Reference proteome</keyword>
<sequence length="636" mass="70425">MLLLGDHCVQHCPPGHYKYHGACKKCHASCADCSGEGPLACTSCTTPDVLSLSGMCTSRCPIGYYANENQVCQTCDRQCRSCEMAGVCMSCRDPAKVLLFGECQYESCAQQYYLNTSTHTCRACPSGCVECVSVGQCRICANNMFVKNGQCTPDCGHGYYADRKARECQANTHPPSLHINGSFPVSIGGVTPLDPTLLLVKDSDSQSESLLLQLLQPPSNGQLMVLENGRERALDRDDTFTLSQVKNRAVRFIHTAAQTKAGQFTLRAADPQLFSQPQTVHLQAVSQQPPIVVTNQPIYIEPGETFVLTRSVLHVEDYDNPQDILLMVLEPPQHGRLTRVHGDGQVSRFKLEELVREQLQYSHDGTSGEQDRFLLQINDGHSYQNVLVHVNIAQRNGLAPHMRSIPKTWVREGGMVQLSKKHLRAEYKGASDSEILYTIQSDSGQPQYGEIVLVSMAADGPVEAWQSFPEGRDTTPTSSFTQQDVNEGTVWYRHYGRGTQRDSFQFQVAAEAFPDTRSDAQTFTIGVMPQTPGLPHLTPGADLQINALEDHVTLITPSALSFTDSETPSNKLIYNITKPLPPGHGTLEHRDRAYSHVRFFTQADVDAGNIIYRPPQAPSHLQELYQYSFTGRSLEK</sequence>
<evidence type="ECO:0000313" key="5">
    <source>
        <dbReference type="EMBL" id="KAK3514052.1"/>
    </source>
</evidence>
<reference evidence="5" key="1">
    <citation type="submission" date="2023-06" db="EMBL/GenBank/DDBJ databases">
        <title>Male Hemibagrus guttatus genome.</title>
        <authorList>
            <person name="Bian C."/>
        </authorList>
    </citation>
    <scope>NUCLEOTIDE SEQUENCE</scope>
    <source>
        <strain evidence="5">Male_cb2023</strain>
        <tissue evidence="5">Muscle</tissue>
    </source>
</reference>
<dbReference type="SUPFAM" id="SSF57184">
    <property type="entry name" value="Growth factor receptor domain"/>
    <property type="match status" value="2"/>
</dbReference>
<dbReference type="SMART" id="SM00261">
    <property type="entry name" value="FU"/>
    <property type="match status" value="3"/>
</dbReference>
<dbReference type="InterPro" id="IPR009030">
    <property type="entry name" value="Growth_fac_rcpt_cys_sf"/>
</dbReference>
<evidence type="ECO:0008006" key="7">
    <source>
        <dbReference type="Google" id="ProtNLM"/>
    </source>
</evidence>
<dbReference type="GO" id="GO:0009653">
    <property type="term" value="P:anatomical structure morphogenesis"/>
    <property type="evidence" value="ECO:0007669"/>
    <property type="project" value="TreeGrafter"/>
</dbReference>
<feature type="repeat" description="CSPG" evidence="4">
    <location>
        <begin position="399"/>
        <end position="509"/>
    </location>
</feature>
<evidence type="ECO:0000256" key="4">
    <source>
        <dbReference type="PROSITE-ProRule" id="PRU01201"/>
    </source>
</evidence>
<organism evidence="5 6">
    <name type="scientific">Hemibagrus guttatus</name>
    <dbReference type="NCBI Taxonomy" id="175788"/>
    <lineage>
        <taxon>Eukaryota</taxon>
        <taxon>Metazoa</taxon>
        <taxon>Chordata</taxon>
        <taxon>Craniata</taxon>
        <taxon>Vertebrata</taxon>
        <taxon>Euteleostomi</taxon>
        <taxon>Actinopterygii</taxon>
        <taxon>Neopterygii</taxon>
        <taxon>Teleostei</taxon>
        <taxon>Ostariophysi</taxon>
        <taxon>Siluriformes</taxon>
        <taxon>Bagridae</taxon>
        <taxon>Hemibagrus</taxon>
    </lineage>
</organism>
<keyword evidence="2" id="KW-0677">Repeat</keyword>
<gene>
    <name evidence="5" type="ORF">QTP70_002504</name>
</gene>
<feature type="repeat" description="CSPG" evidence="4">
    <location>
        <begin position="174"/>
        <end position="269"/>
    </location>
</feature>
<dbReference type="PROSITE" id="PS51854">
    <property type="entry name" value="CSPG"/>
    <property type="match status" value="4"/>
</dbReference>
<keyword evidence="1" id="KW-0732">Signal</keyword>
<evidence type="ECO:0000313" key="6">
    <source>
        <dbReference type="Proteomes" id="UP001274896"/>
    </source>
</evidence>
<protein>
    <recommendedName>
        <fullName evidence="7">Extracellular matrix protein FRAS1</fullName>
    </recommendedName>
</protein>